<keyword evidence="3" id="KW-1185">Reference proteome</keyword>
<evidence type="ECO:0000256" key="1">
    <source>
        <dbReference type="SAM" id="MobiDB-lite"/>
    </source>
</evidence>
<sequence>MTSVWAAGATSTGRPVAPGMHGTGTNRSGDGGGSGGMEDMQDMPGMHGSDG</sequence>
<comment type="caution">
    <text evidence="2">The sequence shown here is derived from an EMBL/GenBank/DDBJ whole genome shotgun (WGS) entry which is preliminary data.</text>
</comment>
<organism evidence="2 3">
    <name type="scientific">Streptomyces lomondensis</name>
    <dbReference type="NCBI Taxonomy" id="68229"/>
    <lineage>
        <taxon>Bacteria</taxon>
        <taxon>Bacillati</taxon>
        <taxon>Actinomycetota</taxon>
        <taxon>Actinomycetes</taxon>
        <taxon>Kitasatosporales</taxon>
        <taxon>Streptomycetaceae</taxon>
        <taxon>Streptomyces</taxon>
    </lineage>
</organism>
<reference evidence="3" key="1">
    <citation type="journal article" date="2019" name="Int. J. Syst. Evol. Microbiol.">
        <title>The Global Catalogue of Microorganisms (GCM) 10K type strain sequencing project: providing services to taxonomists for standard genome sequencing and annotation.</title>
        <authorList>
            <consortium name="The Broad Institute Genomics Platform"/>
            <consortium name="The Broad Institute Genome Sequencing Center for Infectious Disease"/>
            <person name="Wu L."/>
            <person name="Ma J."/>
        </authorList>
    </citation>
    <scope>NUCLEOTIDE SEQUENCE [LARGE SCALE GENOMIC DNA]</scope>
    <source>
        <strain evidence="3">JCM 4866</strain>
    </source>
</reference>
<proteinExistence type="predicted"/>
<name>A0ABQ2X883_9ACTN</name>
<feature type="region of interest" description="Disordered" evidence="1">
    <location>
        <begin position="1"/>
        <end position="51"/>
    </location>
</feature>
<accession>A0ABQ2X883</accession>
<feature type="compositionally biased region" description="Polar residues" evidence="1">
    <location>
        <begin position="1"/>
        <end position="13"/>
    </location>
</feature>
<evidence type="ECO:0000313" key="3">
    <source>
        <dbReference type="Proteomes" id="UP000617743"/>
    </source>
</evidence>
<dbReference type="EMBL" id="BMWC01000005">
    <property type="protein sequence ID" value="GGX04213.1"/>
    <property type="molecule type" value="Genomic_DNA"/>
</dbReference>
<gene>
    <name evidence="2" type="ORF">GCM10010383_37580</name>
</gene>
<protein>
    <submittedName>
        <fullName evidence="2">Uncharacterized protein</fullName>
    </submittedName>
</protein>
<evidence type="ECO:0000313" key="2">
    <source>
        <dbReference type="EMBL" id="GGX04213.1"/>
    </source>
</evidence>
<dbReference type="Proteomes" id="UP000617743">
    <property type="component" value="Unassembled WGS sequence"/>
</dbReference>